<evidence type="ECO:0000313" key="4">
    <source>
        <dbReference type="Proteomes" id="UP000675664"/>
    </source>
</evidence>
<keyword evidence="2" id="KW-0175">Coiled coil</keyword>
<dbReference type="EMBL" id="JAGSND010000002">
    <property type="protein sequence ID" value="MBR0597144.1"/>
    <property type="molecule type" value="Genomic_DNA"/>
</dbReference>
<dbReference type="PANTHER" id="PTHR37313">
    <property type="entry name" value="UPF0749 PROTEIN RV1825"/>
    <property type="match status" value="1"/>
</dbReference>
<feature type="coiled-coil region" evidence="2">
    <location>
        <begin position="41"/>
        <end position="75"/>
    </location>
</feature>
<dbReference type="RefSeq" id="WP_227017273.1">
    <property type="nucleotide sequence ID" value="NZ_JAGSND010000002.1"/>
</dbReference>
<evidence type="ECO:0000313" key="3">
    <source>
        <dbReference type="EMBL" id="MBR0597144.1"/>
    </source>
</evidence>
<dbReference type="AlphaFoldDB" id="A0A8J8B0G0"/>
<accession>A0A8J8B0G0</accession>
<dbReference type="PANTHER" id="PTHR37313:SF2">
    <property type="entry name" value="UPF0749 PROTEIN YLXX"/>
    <property type="match status" value="1"/>
</dbReference>
<dbReference type="Proteomes" id="UP000675664">
    <property type="component" value="Unassembled WGS sequence"/>
</dbReference>
<comment type="caution">
    <text evidence="3">The sequence shown here is derived from an EMBL/GenBank/DDBJ whole genome shotgun (WGS) entry which is preliminary data.</text>
</comment>
<name>A0A8J8B0G0_9FIRM</name>
<protein>
    <submittedName>
        <fullName evidence="3">DUF881 domain-containing protein</fullName>
    </submittedName>
</protein>
<evidence type="ECO:0000256" key="2">
    <source>
        <dbReference type="SAM" id="Coils"/>
    </source>
</evidence>
<keyword evidence="4" id="KW-1185">Reference proteome</keyword>
<dbReference type="Pfam" id="PF05949">
    <property type="entry name" value="DUF881"/>
    <property type="match status" value="1"/>
</dbReference>
<sequence length="242" mass="26954">MNKKNRIITIFGMTFLIGVVLSAQIGAQNSGQRGLVLITQTQMYKEELQKVQEEKESAGKQLLECESRIDEIEKDEAGKSAYLKSLVEDVDKYKIDAALTDVKGPGIKITIMDPVLLEENLLEKDESIIMSNCDLLISLVNKLKSAGAEAISINGQRILATTEIIFVGDNVNINTVPTAPPYLIKAIGDPDALEYALTIRYGIAELMRQSYSLQVTVEKQEEVTIPRYNRIINFRYAKPAKD</sequence>
<evidence type="ECO:0000256" key="1">
    <source>
        <dbReference type="ARBA" id="ARBA00009108"/>
    </source>
</evidence>
<gene>
    <name evidence="3" type="ORF">KCX82_04610</name>
</gene>
<proteinExistence type="inferred from homology"/>
<dbReference type="InterPro" id="IPR010273">
    <property type="entry name" value="DUF881"/>
</dbReference>
<reference evidence="3" key="2">
    <citation type="submission" date="2021-04" db="EMBL/GenBank/DDBJ databases">
        <authorList>
            <person name="Liu J."/>
        </authorList>
    </citation>
    <scope>NUCLEOTIDE SEQUENCE</scope>
    <source>
        <strain evidence="3">BAD-6</strain>
    </source>
</reference>
<reference evidence="3" key="1">
    <citation type="submission" date="2021-04" db="EMBL/GenBank/DDBJ databases">
        <title>Sinoanaerobacter chloroacetimidivorans sp. nov., an obligate anaerobic bacterium isolated from anaerobic sludge.</title>
        <authorList>
            <person name="Bao Y."/>
        </authorList>
    </citation>
    <scope>NUCLEOTIDE SEQUENCE</scope>
    <source>
        <strain evidence="3">BAD-6</strain>
    </source>
</reference>
<dbReference type="Gene3D" id="3.30.70.1880">
    <property type="entry name" value="Protein of unknown function DUF881"/>
    <property type="match status" value="1"/>
</dbReference>
<comment type="similarity">
    <text evidence="1">Belongs to the UPF0749 family.</text>
</comment>
<organism evidence="3 4">
    <name type="scientific">Sinanaerobacter chloroacetimidivorans</name>
    <dbReference type="NCBI Taxonomy" id="2818044"/>
    <lineage>
        <taxon>Bacteria</taxon>
        <taxon>Bacillati</taxon>
        <taxon>Bacillota</taxon>
        <taxon>Clostridia</taxon>
        <taxon>Peptostreptococcales</taxon>
        <taxon>Anaerovoracaceae</taxon>
        <taxon>Sinanaerobacter</taxon>
    </lineage>
</organism>